<organism evidence="2 3">
    <name type="scientific">Vigna unguiculata</name>
    <name type="common">Cowpea</name>
    <dbReference type="NCBI Taxonomy" id="3917"/>
    <lineage>
        <taxon>Eukaryota</taxon>
        <taxon>Viridiplantae</taxon>
        <taxon>Streptophyta</taxon>
        <taxon>Embryophyta</taxon>
        <taxon>Tracheophyta</taxon>
        <taxon>Spermatophyta</taxon>
        <taxon>Magnoliopsida</taxon>
        <taxon>eudicotyledons</taxon>
        <taxon>Gunneridae</taxon>
        <taxon>Pentapetalae</taxon>
        <taxon>rosids</taxon>
        <taxon>fabids</taxon>
        <taxon>Fabales</taxon>
        <taxon>Fabaceae</taxon>
        <taxon>Papilionoideae</taxon>
        <taxon>50 kb inversion clade</taxon>
        <taxon>NPAAA clade</taxon>
        <taxon>indigoferoid/millettioid clade</taxon>
        <taxon>Phaseoleae</taxon>
        <taxon>Vigna</taxon>
    </lineage>
</organism>
<sequence>MLPRHHLHLPTKTLIFLLNHHLSQPSLAAIAPPPSNSPHWRITVHVDLHHPPLCVVAMNHAHVGTTKNAATTNGVAVAAIHHLHLRAAVNVNEPSLQQHASHLYPAHQNSKAIAKCNPDPHTTYSSRAHLHPSPENAQAAANHHHVRAAAIAAATSLHETFPQPKCERNPSLERESALCHVSVSHCTVKWSNLVKHSKAGQTVNSAQRLVKGEGFNYKY</sequence>
<reference evidence="2 3" key="1">
    <citation type="submission" date="2019-04" db="EMBL/GenBank/DDBJ databases">
        <title>An improved genome assembly and genetic linkage map for asparagus bean, Vigna unguiculata ssp. sesquipedialis.</title>
        <authorList>
            <person name="Xia Q."/>
            <person name="Zhang R."/>
            <person name="Dong Y."/>
        </authorList>
    </citation>
    <scope>NUCLEOTIDE SEQUENCE [LARGE SCALE GENOMIC DNA]</scope>
    <source>
        <tissue evidence="2">Leaf</tissue>
    </source>
</reference>
<evidence type="ECO:0000313" key="3">
    <source>
        <dbReference type="Proteomes" id="UP000501690"/>
    </source>
</evidence>
<accession>A0A4D6KM12</accession>
<keyword evidence="3" id="KW-1185">Reference proteome</keyword>
<protein>
    <submittedName>
        <fullName evidence="2">Uncharacterized protein</fullName>
    </submittedName>
</protein>
<evidence type="ECO:0000313" key="2">
    <source>
        <dbReference type="EMBL" id="QCD78618.1"/>
    </source>
</evidence>
<gene>
    <name evidence="2" type="ORF">DEO72_LG1g2254</name>
</gene>
<dbReference type="AlphaFoldDB" id="A0A4D6KM12"/>
<name>A0A4D6KM12_VIGUN</name>
<keyword evidence="1" id="KW-0732">Signal</keyword>
<evidence type="ECO:0000256" key="1">
    <source>
        <dbReference type="SAM" id="SignalP"/>
    </source>
</evidence>
<proteinExistence type="predicted"/>
<dbReference type="Proteomes" id="UP000501690">
    <property type="component" value="Linkage Group LG1"/>
</dbReference>
<feature type="chain" id="PRO_5020028397" evidence="1">
    <location>
        <begin position="29"/>
        <end position="219"/>
    </location>
</feature>
<dbReference type="EMBL" id="CP039345">
    <property type="protein sequence ID" value="QCD78618.1"/>
    <property type="molecule type" value="Genomic_DNA"/>
</dbReference>
<feature type="signal peptide" evidence="1">
    <location>
        <begin position="1"/>
        <end position="28"/>
    </location>
</feature>